<evidence type="ECO:0000313" key="5">
    <source>
        <dbReference type="EMBL" id="KAH3688588.1"/>
    </source>
</evidence>
<reference evidence="5" key="1">
    <citation type="journal article" date="2021" name="Open Biol.">
        <title>Shared evolutionary footprints suggest mitochondrial oxidative damage underlies multiple complex I losses in fungi.</title>
        <authorList>
            <person name="Schikora-Tamarit M.A."/>
            <person name="Marcet-Houben M."/>
            <person name="Nosek J."/>
            <person name="Gabaldon T."/>
        </authorList>
    </citation>
    <scope>NUCLEOTIDE SEQUENCE</scope>
    <source>
        <strain evidence="5">CBS2887</strain>
    </source>
</reference>
<proteinExistence type="inferred from homology"/>
<dbReference type="OrthoDB" id="416253at2759"/>
<comment type="similarity">
    <text evidence="1">Belongs to the aldo/keto reductase family.</text>
</comment>
<accession>A0A9P8QDN4</accession>
<dbReference type="GO" id="GO:0016652">
    <property type="term" value="F:oxidoreductase activity, acting on NAD(P)H as acceptor"/>
    <property type="evidence" value="ECO:0007669"/>
    <property type="project" value="InterPro"/>
</dbReference>
<keyword evidence="2" id="KW-0521">NADP</keyword>
<dbReference type="InterPro" id="IPR036812">
    <property type="entry name" value="NAD(P)_OxRdtase_dom_sf"/>
</dbReference>
<evidence type="ECO:0000313" key="6">
    <source>
        <dbReference type="Proteomes" id="UP000774326"/>
    </source>
</evidence>
<organism evidence="5 6">
    <name type="scientific">Wickerhamomyces pijperi</name>
    <name type="common">Yeast</name>
    <name type="synonym">Pichia pijperi</name>
    <dbReference type="NCBI Taxonomy" id="599730"/>
    <lineage>
        <taxon>Eukaryota</taxon>
        <taxon>Fungi</taxon>
        <taxon>Dikarya</taxon>
        <taxon>Ascomycota</taxon>
        <taxon>Saccharomycotina</taxon>
        <taxon>Saccharomycetes</taxon>
        <taxon>Phaffomycetales</taxon>
        <taxon>Wickerhamomycetaceae</taxon>
        <taxon>Wickerhamomyces</taxon>
    </lineage>
</organism>
<evidence type="ECO:0000256" key="2">
    <source>
        <dbReference type="ARBA" id="ARBA00022857"/>
    </source>
</evidence>
<dbReference type="InterPro" id="IPR018170">
    <property type="entry name" value="Aldo/ket_reductase_CS"/>
</dbReference>
<comment type="caution">
    <text evidence="5">The sequence shown here is derived from an EMBL/GenBank/DDBJ whole genome shotgun (WGS) entry which is preliminary data.</text>
</comment>
<dbReference type="InterPro" id="IPR044494">
    <property type="entry name" value="AKR3C2/3"/>
</dbReference>
<dbReference type="PANTHER" id="PTHR43827">
    <property type="entry name" value="2,5-DIKETO-D-GLUCONIC ACID REDUCTASE"/>
    <property type="match status" value="1"/>
</dbReference>
<dbReference type="AlphaFoldDB" id="A0A9P8QDN4"/>
<keyword evidence="6" id="KW-1185">Reference proteome</keyword>
<dbReference type="InterPro" id="IPR020471">
    <property type="entry name" value="AKR"/>
</dbReference>
<dbReference type="EMBL" id="JAEUBG010000269">
    <property type="protein sequence ID" value="KAH3688588.1"/>
    <property type="molecule type" value="Genomic_DNA"/>
</dbReference>
<dbReference type="SUPFAM" id="SSF51430">
    <property type="entry name" value="NAD(P)-linked oxidoreductase"/>
    <property type="match status" value="1"/>
</dbReference>
<dbReference type="Pfam" id="PF00248">
    <property type="entry name" value="Aldo_ket_red"/>
    <property type="match status" value="1"/>
</dbReference>
<dbReference type="GO" id="GO:0016616">
    <property type="term" value="F:oxidoreductase activity, acting on the CH-OH group of donors, NAD or NADP as acceptor"/>
    <property type="evidence" value="ECO:0007669"/>
    <property type="project" value="UniProtKB-ARBA"/>
</dbReference>
<dbReference type="PANTHER" id="PTHR43827:SF3">
    <property type="entry name" value="NADP-DEPENDENT OXIDOREDUCTASE DOMAIN-CONTAINING PROTEIN"/>
    <property type="match status" value="1"/>
</dbReference>
<protein>
    <recommendedName>
        <fullName evidence="4">NADP-dependent oxidoreductase domain-containing protein</fullName>
    </recommendedName>
</protein>
<feature type="domain" description="NADP-dependent oxidoreductase" evidence="4">
    <location>
        <begin position="49"/>
        <end position="292"/>
    </location>
</feature>
<evidence type="ECO:0000259" key="4">
    <source>
        <dbReference type="Pfam" id="PF00248"/>
    </source>
</evidence>
<evidence type="ECO:0000256" key="3">
    <source>
        <dbReference type="ARBA" id="ARBA00023002"/>
    </source>
</evidence>
<dbReference type="PRINTS" id="PR00069">
    <property type="entry name" value="ALDKETRDTASE"/>
</dbReference>
<dbReference type="Gene3D" id="3.20.20.100">
    <property type="entry name" value="NADP-dependent oxidoreductase domain"/>
    <property type="match status" value="1"/>
</dbReference>
<reference evidence="5" key="2">
    <citation type="submission" date="2021-01" db="EMBL/GenBank/DDBJ databases">
        <authorList>
            <person name="Schikora-Tamarit M.A."/>
        </authorList>
    </citation>
    <scope>NUCLEOTIDE SEQUENCE</scope>
    <source>
        <strain evidence="5">CBS2887</strain>
    </source>
</reference>
<dbReference type="PROSITE" id="PS00062">
    <property type="entry name" value="ALDOKETO_REDUCTASE_2"/>
    <property type="match status" value="1"/>
</dbReference>
<dbReference type="InterPro" id="IPR023210">
    <property type="entry name" value="NADP_OxRdtase_dom"/>
</dbReference>
<dbReference type="Proteomes" id="UP000774326">
    <property type="component" value="Unassembled WGS sequence"/>
</dbReference>
<evidence type="ECO:0000256" key="1">
    <source>
        <dbReference type="ARBA" id="ARBA00007905"/>
    </source>
</evidence>
<name>A0A9P8QDN4_WICPI</name>
<dbReference type="CDD" id="cd19120">
    <property type="entry name" value="AKR_AKR3C2-3"/>
    <property type="match status" value="1"/>
</dbReference>
<sequence>MTVVEIPSITLPLTLSKIPAIAFGSGTVWKSPSRGAKVTEPVPLNEPLIESLTNAIEVGFRHIDTAEAYLTHAEVGEAIKRSGVERSELFVTDKYSASSFARTESSGPYQSAVTALKELGLDYLDLFLIHVPSIPVELQDKLTLKTMWKQMERLVQEGVVKNIGISNFTVENLQEIMDGCEIKPQIHQIEFHPYLQNQTPGIKKFNDDNGIVTAAFSPLVPLSRAKPGPLDDTVASLAAKYNRSEAQILLRWVYQSGVLPVTTSSQKERLQDALDMFQFELEEEDFNTVTELGKKKFFRAAIQGILGKYDEELQQELGLL</sequence>
<dbReference type="FunFam" id="3.20.20.100:FF:000002">
    <property type="entry name" value="2,5-diketo-D-gluconic acid reductase A"/>
    <property type="match status" value="1"/>
</dbReference>
<keyword evidence="3" id="KW-0560">Oxidoreductase</keyword>
<gene>
    <name evidence="5" type="ORF">WICPIJ_000432</name>
</gene>